<dbReference type="PANTHER" id="PTHR45125">
    <property type="entry name" value="F21J9.4-RELATED"/>
    <property type="match status" value="1"/>
</dbReference>
<dbReference type="Gramene" id="TVU51629">
    <property type="protein sequence ID" value="TVU51629"/>
    <property type="gene ID" value="EJB05_03069"/>
</dbReference>
<dbReference type="AlphaFoldDB" id="A0A5J9WTV3"/>
<proteinExistence type="predicted"/>
<reference evidence="3 4" key="1">
    <citation type="journal article" date="2019" name="Sci. Rep.">
        <title>A high-quality genome of Eragrostis curvula grass provides insights into Poaceae evolution and supports new strategies to enhance forage quality.</title>
        <authorList>
            <person name="Carballo J."/>
            <person name="Santos B.A.C.M."/>
            <person name="Zappacosta D."/>
            <person name="Garbus I."/>
            <person name="Selva J.P."/>
            <person name="Gallo C.A."/>
            <person name="Diaz A."/>
            <person name="Albertini E."/>
            <person name="Caccamo M."/>
            <person name="Echenique V."/>
        </authorList>
    </citation>
    <scope>NUCLEOTIDE SEQUENCE [LARGE SCALE GENOMIC DNA]</scope>
    <source>
        <strain evidence="4">cv. Victoria</strain>
        <tissue evidence="3">Leaf</tissue>
    </source>
</reference>
<feature type="compositionally biased region" description="Polar residues" evidence="1">
    <location>
        <begin position="347"/>
        <end position="356"/>
    </location>
</feature>
<evidence type="ECO:0000256" key="1">
    <source>
        <dbReference type="SAM" id="MobiDB-lite"/>
    </source>
</evidence>
<feature type="region of interest" description="Disordered" evidence="1">
    <location>
        <begin position="470"/>
        <end position="517"/>
    </location>
</feature>
<feature type="compositionally biased region" description="Basic and acidic residues" evidence="1">
    <location>
        <begin position="202"/>
        <end position="213"/>
    </location>
</feature>
<dbReference type="Pfam" id="PF14303">
    <property type="entry name" value="NAM-associated"/>
    <property type="match status" value="1"/>
</dbReference>
<organism evidence="3 4">
    <name type="scientific">Eragrostis curvula</name>
    <name type="common">weeping love grass</name>
    <dbReference type="NCBI Taxonomy" id="38414"/>
    <lineage>
        <taxon>Eukaryota</taxon>
        <taxon>Viridiplantae</taxon>
        <taxon>Streptophyta</taxon>
        <taxon>Embryophyta</taxon>
        <taxon>Tracheophyta</taxon>
        <taxon>Spermatophyta</taxon>
        <taxon>Magnoliopsida</taxon>
        <taxon>Liliopsida</taxon>
        <taxon>Poales</taxon>
        <taxon>Poaceae</taxon>
        <taxon>PACMAD clade</taxon>
        <taxon>Chloridoideae</taxon>
        <taxon>Eragrostideae</taxon>
        <taxon>Eragrostidinae</taxon>
        <taxon>Eragrostis</taxon>
    </lineage>
</organism>
<protein>
    <recommendedName>
        <fullName evidence="2">No apical meristem-associated C-terminal domain-containing protein</fullName>
    </recommendedName>
</protein>
<dbReference type="Proteomes" id="UP000324897">
    <property type="component" value="Chromosome 6"/>
</dbReference>
<feature type="compositionally biased region" description="Basic and acidic residues" evidence="1">
    <location>
        <begin position="48"/>
        <end position="63"/>
    </location>
</feature>
<accession>A0A5J9WTV3</accession>
<dbReference type="OrthoDB" id="674687at2759"/>
<feature type="non-terminal residue" evidence="3">
    <location>
        <position position="1"/>
    </location>
</feature>
<feature type="region of interest" description="Disordered" evidence="1">
    <location>
        <begin position="199"/>
        <end position="227"/>
    </location>
</feature>
<dbReference type="PANTHER" id="PTHR45125:SF51">
    <property type="entry name" value="F21J9.4-RELATED"/>
    <property type="match status" value="1"/>
</dbReference>
<gene>
    <name evidence="3" type="ORF">EJB05_03069</name>
</gene>
<evidence type="ECO:0000313" key="3">
    <source>
        <dbReference type="EMBL" id="TVU51629.1"/>
    </source>
</evidence>
<sequence>MRDVGSTDSAARGGSSRPRRPDVGSSNHQRGKVGSTRPPAALTWTEDASDRPDEGEIGRDRAADGGVDRIERFSCAGAMGWRARTKLSQGKADVDSIGSANSIPKCGDGVGNIWPMLNLEMGVIKKKNTFQQFFKTTPETYRLPKEAVQVATFGDVIRTLETLKSSFRAPKSLDPASFSRHDGLFYFTSRTCSRQSNCFWEPSRRRREEDPPPPRRAWRSGGSAASPSPGIGVAAAVLVQVLAPLTRVLDQGLPSPPPVLFWGLVPPPSRPYVGESPRQQLSDHQALAHPVFSVSSLLPPHHRCPQVIWTMEGFVPYTDLLLNDDDYDGLSQDFEARASEPHPSPIMENTPSSKTNQKQKGKNFTKDEDRLLVSAWLNEHREGFAERSQSSLLHRYGGIQEAVSKFCGYLRNIEDANQSGLNVHDRVEKAEKMFQALDRNKKPFQFKHCWVMLRNQPKWHEKLALAALKGSNKKQKVDKESSPGTSNAETSNDQVPRDAPSRPIGKKKAKDALRRGGSDACTQALDNLWVKKEADEENEIKKDERYAKTYAWDVERLLLDKQRLANEDKKLLLEEQKLANEQMMLANEQQNTAIRTDGTFSNTDILIRGVSW</sequence>
<feature type="region of interest" description="Disordered" evidence="1">
    <location>
        <begin position="336"/>
        <end position="363"/>
    </location>
</feature>
<feature type="domain" description="No apical meristem-associated C-terminal" evidence="2">
    <location>
        <begin position="442"/>
        <end position="587"/>
    </location>
</feature>
<evidence type="ECO:0000259" key="2">
    <source>
        <dbReference type="Pfam" id="PF14303"/>
    </source>
</evidence>
<comment type="caution">
    <text evidence="3">The sequence shown here is derived from an EMBL/GenBank/DDBJ whole genome shotgun (WGS) entry which is preliminary data.</text>
</comment>
<name>A0A5J9WTV3_9POAL</name>
<feature type="compositionally biased region" description="Polar residues" evidence="1">
    <location>
        <begin position="482"/>
        <end position="494"/>
    </location>
</feature>
<dbReference type="InterPro" id="IPR029466">
    <property type="entry name" value="NAM-associated_C"/>
</dbReference>
<feature type="region of interest" description="Disordered" evidence="1">
    <location>
        <begin position="1"/>
        <end position="63"/>
    </location>
</feature>
<dbReference type="EMBL" id="RWGY01000002">
    <property type="protein sequence ID" value="TVU51629.1"/>
    <property type="molecule type" value="Genomic_DNA"/>
</dbReference>
<evidence type="ECO:0000313" key="4">
    <source>
        <dbReference type="Proteomes" id="UP000324897"/>
    </source>
</evidence>
<keyword evidence="4" id="KW-1185">Reference proteome</keyword>